<dbReference type="OrthoDB" id="62952at2759"/>
<dbReference type="PANTHER" id="PTHR42085">
    <property type="entry name" value="F-BOX DOMAIN-CONTAINING PROTEIN"/>
    <property type="match status" value="1"/>
</dbReference>
<keyword evidence="2" id="KW-1185">Reference proteome</keyword>
<gene>
    <name evidence="1" type="ORF">AOQ84DRAFT_170600</name>
</gene>
<proteinExistence type="predicted"/>
<dbReference type="AlphaFoldDB" id="A0A8E2EPX0"/>
<accession>A0A8E2EPX0</accession>
<name>A0A8E2EPX0_9PEZI</name>
<dbReference type="EMBL" id="KV750889">
    <property type="protein sequence ID" value="OCL02716.1"/>
    <property type="molecule type" value="Genomic_DNA"/>
</dbReference>
<dbReference type="PANTHER" id="PTHR42085:SF1">
    <property type="entry name" value="F-BOX DOMAIN-CONTAINING PROTEIN"/>
    <property type="match status" value="1"/>
</dbReference>
<sequence>MAVERRSLLGLPAELRLEVYSHYFTPDATLSTPPLEASSLALALTCQQLYHETHELAFASTTFRTGTWQLAELRTRLQRVRTSYVPLITRLEVRVGLFEFLRTPQSLCGLQLAAAGLAGVEELYIVFTGTRESAFREDMMLSNLEVLLWKTVACCDNRRLRKIRIVHAALIHGCDFLRLCVVMRGRLEHERRTGAWANKKVDEEEAWRVVEDREEGRCRLVKDGKEGQPGREVVLLLGENIREAEMYREVQKEVLQDITDEVGLGSGAQRFSTICAPWALKV</sequence>
<evidence type="ECO:0000313" key="1">
    <source>
        <dbReference type="EMBL" id="OCL02716.1"/>
    </source>
</evidence>
<protein>
    <submittedName>
        <fullName evidence="1">Uncharacterized protein</fullName>
    </submittedName>
</protein>
<dbReference type="InterPro" id="IPR038883">
    <property type="entry name" value="AN11006-like"/>
</dbReference>
<reference evidence="1 2" key="1">
    <citation type="journal article" date="2016" name="Nat. Commun.">
        <title>Ectomycorrhizal ecology is imprinted in the genome of the dominant symbiotic fungus Cenococcum geophilum.</title>
        <authorList>
            <consortium name="DOE Joint Genome Institute"/>
            <person name="Peter M."/>
            <person name="Kohler A."/>
            <person name="Ohm R.A."/>
            <person name="Kuo A."/>
            <person name="Krutzmann J."/>
            <person name="Morin E."/>
            <person name="Arend M."/>
            <person name="Barry K.W."/>
            <person name="Binder M."/>
            <person name="Choi C."/>
            <person name="Clum A."/>
            <person name="Copeland A."/>
            <person name="Grisel N."/>
            <person name="Haridas S."/>
            <person name="Kipfer T."/>
            <person name="LaButti K."/>
            <person name="Lindquist E."/>
            <person name="Lipzen A."/>
            <person name="Maire R."/>
            <person name="Meier B."/>
            <person name="Mihaltcheva S."/>
            <person name="Molinier V."/>
            <person name="Murat C."/>
            <person name="Poggeler S."/>
            <person name="Quandt C.A."/>
            <person name="Sperisen C."/>
            <person name="Tritt A."/>
            <person name="Tisserant E."/>
            <person name="Crous P.W."/>
            <person name="Henrissat B."/>
            <person name="Nehls U."/>
            <person name="Egli S."/>
            <person name="Spatafora J.W."/>
            <person name="Grigoriev I.V."/>
            <person name="Martin F.M."/>
        </authorList>
    </citation>
    <scope>NUCLEOTIDE SEQUENCE [LARGE SCALE GENOMIC DNA]</scope>
    <source>
        <strain evidence="1 2">CBS 207.34</strain>
    </source>
</reference>
<organism evidence="1 2">
    <name type="scientific">Glonium stellatum</name>
    <dbReference type="NCBI Taxonomy" id="574774"/>
    <lineage>
        <taxon>Eukaryota</taxon>
        <taxon>Fungi</taxon>
        <taxon>Dikarya</taxon>
        <taxon>Ascomycota</taxon>
        <taxon>Pezizomycotina</taxon>
        <taxon>Dothideomycetes</taxon>
        <taxon>Pleosporomycetidae</taxon>
        <taxon>Gloniales</taxon>
        <taxon>Gloniaceae</taxon>
        <taxon>Glonium</taxon>
    </lineage>
</organism>
<evidence type="ECO:0000313" key="2">
    <source>
        <dbReference type="Proteomes" id="UP000250140"/>
    </source>
</evidence>
<dbReference type="Proteomes" id="UP000250140">
    <property type="component" value="Unassembled WGS sequence"/>
</dbReference>